<proteinExistence type="predicted"/>
<comment type="caution">
    <text evidence="1">The sequence shown here is derived from an EMBL/GenBank/DDBJ whole genome shotgun (WGS) entry which is preliminary data.</text>
</comment>
<organism evidence="1 2">
    <name type="scientific">Arabis nemorensis</name>
    <dbReference type="NCBI Taxonomy" id="586526"/>
    <lineage>
        <taxon>Eukaryota</taxon>
        <taxon>Viridiplantae</taxon>
        <taxon>Streptophyta</taxon>
        <taxon>Embryophyta</taxon>
        <taxon>Tracheophyta</taxon>
        <taxon>Spermatophyta</taxon>
        <taxon>Magnoliopsida</taxon>
        <taxon>eudicotyledons</taxon>
        <taxon>Gunneridae</taxon>
        <taxon>Pentapetalae</taxon>
        <taxon>rosids</taxon>
        <taxon>malvids</taxon>
        <taxon>Brassicales</taxon>
        <taxon>Brassicaceae</taxon>
        <taxon>Arabideae</taxon>
        <taxon>Arabis</taxon>
    </lineage>
</organism>
<name>A0A565C5Y4_9BRAS</name>
<dbReference type="EMBL" id="CABITT030000006">
    <property type="protein sequence ID" value="VVB09040.1"/>
    <property type="molecule type" value="Genomic_DNA"/>
</dbReference>
<evidence type="ECO:0000313" key="1">
    <source>
        <dbReference type="EMBL" id="VVB09040.1"/>
    </source>
</evidence>
<protein>
    <submittedName>
        <fullName evidence="1">Uncharacterized protein</fullName>
    </submittedName>
</protein>
<dbReference type="Proteomes" id="UP000489600">
    <property type="component" value="Unassembled WGS sequence"/>
</dbReference>
<dbReference type="AlphaFoldDB" id="A0A565C5Y4"/>
<reference evidence="1" key="1">
    <citation type="submission" date="2019-07" db="EMBL/GenBank/DDBJ databases">
        <authorList>
            <person name="Dittberner H."/>
        </authorList>
    </citation>
    <scope>NUCLEOTIDE SEQUENCE [LARGE SCALE GENOMIC DNA]</scope>
</reference>
<sequence length="97" mass="11067">MDVSPAIADFCPLLLPFGFSAPRACRDLDLVLFLNGFRNTEKCPVVWSRRQVLAPPLPDLELFSVWDLNRSCARQVEVSSTQIKRTSHFVEVCLRLF</sequence>
<accession>A0A565C5Y4</accession>
<gene>
    <name evidence="1" type="ORF">ANE_LOCUS19484</name>
</gene>
<keyword evidence="2" id="KW-1185">Reference proteome</keyword>
<evidence type="ECO:0000313" key="2">
    <source>
        <dbReference type="Proteomes" id="UP000489600"/>
    </source>
</evidence>